<protein>
    <recommendedName>
        <fullName evidence="4">Homeobox domain-containing protein</fullName>
    </recommendedName>
</protein>
<dbReference type="SUPFAM" id="SSF46689">
    <property type="entry name" value="Homeodomain-like"/>
    <property type="match status" value="1"/>
</dbReference>
<keyword evidence="1" id="KW-1133">Transmembrane helix</keyword>
<keyword evidence="1" id="KW-0812">Transmembrane</keyword>
<organism evidence="2 3">
    <name type="scientific">Kingdonia uniflora</name>
    <dbReference type="NCBI Taxonomy" id="39325"/>
    <lineage>
        <taxon>Eukaryota</taxon>
        <taxon>Viridiplantae</taxon>
        <taxon>Streptophyta</taxon>
        <taxon>Embryophyta</taxon>
        <taxon>Tracheophyta</taxon>
        <taxon>Spermatophyta</taxon>
        <taxon>Magnoliopsida</taxon>
        <taxon>Ranunculales</taxon>
        <taxon>Circaeasteraceae</taxon>
        <taxon>Kingdonia</taxon>
    </lineage>
</organism>
<comment type="caution">
    <text evidence="2">The sequence shown here is derived from an EMBL/GenBank/DDBJ whole genome shotgun (WGS) entry which is preliminary data.</text>
</comment>
<feature type="transmembrane region" description="Helical" evidence="1">
    <location>
        <begin position="32"/>
        <end position="50"/>
    </location>
</feature>
<dbReference type="EMBL" id="JACGCM010001965">
    <property type="protein sequence ID" value="KAF6146652.1"/>
    <property type="molecule type" value="Genomic_DNA"/>
</dbReference>
<dbReference type="Proteomes" id="UP000541444">
    <property type="component" value="Unassembled WGS sequence"/>
</dbReference>
<reference evidence="2 3" key="1">
    <citation type="journal article" date="2020" name="IScience">
        <title>Genome Sequencing of the Endangered Kingdonia uniflora (Circaeasteraceae, Ranunculales) Reveals Potential Mechanisms of Evolutionary Specialization.</title>
        <authorList>
            <person name="Sun Y."/>
            <person name="Deng T."/>
            <person name="Zhang A."/>
            <person name="Moore M.J."/>
            <person name="Landis J.B."/>
            <person name="Lin N."/>
            <person name="Zhang H."/>
            <person name="Zhang X."/>
            <person name="Huang J."/>
            <person name="Zhang X."/>
            <person name="Sun H."/>
            <person name="Wang H."/>
        </authorList>
    </citation>
    <scope>NUCLEOTIDE SEQUENCE [LARGE SCALE GENOMIC DNA]</scope>
    <source>
        <strain evidence="2">TB1705</strain>
        <tissue evidence="2">Leaf</tissue>
    </source>
</reference>
<keyword evidence="1" id="KW-0472">Membrane</keyword>
<evidence type="ECO:0008006" key="4">
    <source>
        <dbReference type="Google" id="ProtNLM"/>
    </source>
</evidence>
<gene>
    <name evidence="2" type="ORF">GIB67_008938</name>
</gene>
<keyword evidence="3" id="KW-1185">Reference proteome</keyword>
<evidence type="ECO:0000313" key="3">
    <source>
        <dbReference type="Proteomes" id="UP000541444"/>
    </source>
</evidence>
<dbReference type="AlphaFoldDB" id="A0A7J7LVR6"/>
<feature type="non-terminal residue" evidence="2">
    <location>
        <position position="64"/>
    </location>
</feature>
<proteinExistence type="predicted"/>
<evidence type="ECO:0000313" key="2">
    <source>
        <dbReference type="EMBL" id="KAF6146652.1"/>
    </source>
</evidence>
<dbReference type="InterPro" id="IPR009057">
    <property type="entry name" value="Homeodomain-like_sf"/>
</dbReference>
<accession>A0A7J7LVR6</accession>
<evidence type="ECO:0000256" key="1">
    <source>
        <dbReference type="SAM" id="Phobius"/>
    </source>
</evidence>
<sequence length="64" mass="7676">MRNKKLNQARGSTWKVWQVKFWFQNRRSQMKVSSLVFVFNIISYSLRLASYCLLDLSMPTCKKL</sequence>
<name>A0A7J7LVR6_9MAGN</name>